<proteinExistence type="predicted"/>
<organism evidence="1">
    <name type="scientific">hydrothermal vent metagenome</name>
    <dbReference type="NCBI Taxonomy" id="652676"/>
    <lineage>
        <taxon>unclassified sequences</taxon>
        <taxon>metagenomes</taxon>
        <taxon>ecological metagenomes</taxon>
    </lineage>
</organism>
<name>A0A1W1BU81_9ZZZZ</name>
<evidence type="ECO:0000313" key="1">
    <source>
        <dbReference type="EMBL" id="SFV57089.1"/>
    </source>
</evidence>
<accession>A0A1W1BU81</accession>
<dbReference type="Pfam" id="PF04359">
    <property type="entry name" value="DUF493"/>
    <property type="match status" value="1"/>
</dbReference>
<dbReference type="InterPro" id="IPR027471">
    <property type="entry name" value="YbeD-like_sf"/>
</dbReference>
<dbReference type="SUPFAM" id="SSF117991">
    <property type="entry name" value="YbeD/HP0495-like"/>
    <property type="match status" value="1"/>
</dbReference>
<dbReference type="AlphaFoldDB" id="A0A1W1BU81"/>
<dbReference type="InterPro" id="IPR007454">
    <property type="entry name" value="UPF0250_YbeD-like"/>
</dbReference>
<sequence length="90" mass="10441">MKILDNNTPEKPTIEYPTQWGFKIIGKNKDKLLKCIQEAMGEKKHDCKLGNSSRTGKFHTYNASCSVESEEERNKIFKYFETHEAVNMVI</sequence>
<reference evidence="1" key="1">
    <citation type="submission" date="2016-10" db="EMBL/GenBank/DDBJ databases">
        <authorList>
            <person name="de Groot N.N."/>
        </authorList>
    </citation>
    <scope>NUCLEOTIDE SEQUENCE</scope>
</reference>
<dbReference type="EMBL" id="FPHM01000040">
    <property type="protein sequence ID" value="SFV57089.1"/>
    <property type="molecule type" value="Genomic_DNA"/>
</dbReference>
<gene>
    <name evidence="1" type="ORF">MNB_SV-13-1497</name>
</gene>
<protein>
    <submittedName>
        <fullName evidence="1">Proposed lipoate regulatory protein YbeD</fullName>
    </submittedName>
</protein>
<dbReference type="Gene3D" id="3.30.70.260">
    <property type="match status" value="1"/>
</dbReference>